<evidence type="ECO:0000313" key="1">
    <source>
        <dbReference type="EMBL" id="KAK7368001.1"/>
    </source>
</evidence>
<evidence type="ECO:0000313" key="2">
    <source>
        <dbReference type="Proteomes" id="UP001374584"/>
    </source>
</evidence>
<reference evidence="1 2" key="1">
    <citation type="submission" date="2024-01" db="EMBL/GenBank/DDBJ databases">
        <title>The genomes of 5 underutilized Papilionoideae crops provide insights into root nodulation and disease resistanc.</title>
        <authorList>
            <person name="Jiang F."/>
        </authorList>
    </citation>
    <scope>NUCLEOTIDE SEQUENCE [LARGE SCALE GENOMIC DNA]</scope>
    <source>
        <strain evidence="1">JINMINGXINNONG_FW02</strain>
        <tissue evidence="1">Leaves</tissue>
    </source>
</reference>
<name>A0AAN9RD38_PHACN</name>
<proteinExistence type="predicted"/>
<accession>A0AAN9RD38</accession>
<gene>
    <name evidence="1" type="ORF">VNO80_10023</name>
</gene>
<dbReference type="AlphaFoldDB" id="A0AAN9RD38"/>
<organism evidence="1 2">
    <name type="scientific">Phaseolus coccineus</name>
    <name type="common">Scarlet runner bean</name>
    <name type="synonym">Phaseolus multiflorus</name>
    <dbReference type="NCBI Taxonomy" id="3886"/>
    <lineage>
        <taxon>Eukaryota</taxon>
        <taxon>Viridiplantae</taxon>
        <taxon>Streptophyta</taxon>
        <taxon>Embryophyta</taxon>
        <taxon>Tracheophyta</taxon>
        <taxon>Spermatophyta</taxon>
        <taxon>Magnoliopsida</taxon>
        <taxon>eudicotyledons</taxon>
        <taxon>Gunneridae</taxon>
        <taxon>Pentapetalae</taxon>
        <taxon>rosids</taxon>
        <taxon>fabids</taxon>
        <taxon>Fabales</taxon>
        <taxon>Fabaceae</taxon>
        <taxon>Papilionoideae</taxon>
        <taxon>50 kb inversion clade</taxon>
        <taxon>NPAAA clade</taxon>
        <taxon>indigoferoid/millettioid clade</taxon>
        <taxon>Phaseoleae</taxon>
        <taxon>Phaseolus</taxon>
    </lineage>
</organism>
<dbReference type="Proteomes" id="UP001374584">
    <property type="component" value="Unassembled WGS sequence"/>
</dbReference>
<protein>
    <submittedName>
        <fullName evidence="1">Uncharacterized protein</fullName>
    </submittedName>
</protein>
<comment type="caution">
    <text evidence="1">The sequence shown here is derived from an EMBL/GenBank/DDBJ whole genome shotgun (WGS) entry which is preliminary data.</text>
</comment>
<dbReference type="EMBL" id="JAYMYR010000004">
    <property type="protein sequence ID" value="KAK7368001.1"/>
    <property type="molecule type" value="Genomic_DNA"/>
</dbReference>
<keyword evidence="2" id="KW-1185">Reference proteome</keyword>
<sequence length="180" mass="20069">MLMKQPLEEKCSSLGEEDLEVKNEEKEGVEFFKFECLGYREEKEGGVRVGEESSVQCPENKLFHVGGACNALSGIQDLKIVGGFTEMEAHRGGSRKVDAGRVYFEGKETRQSIKQIKRATVKIIGREDDLICSGLPKTQLKDDFRSSGFRGLGLKEVEVEQFGYAEVVHAHGYQSEDGED</sequence>